<gene>
    <name evidence="1" type="ORF">STHERMO_0941</name>
</gene>
<evidence type="ECO:0000313" key="1">
    <source>
        <dbReference type="EMBL" id="CAD0152222.1"/>
    </source>
</evidence>
<protein>
    <submittedName>
        <fullName evidence="1">Uncharacterized protein</fullName>
    </submittedName>
</protein>
<evidence type="ECO:0000313" key="2">
    <source>
        <dbReference type="Proteomes" id="UP000509791"/>
    </source>
</evidence>
<accession>A0A8D6UC07</accession>
<dbReference type="EMBL" id="LR822027">
    <property type="protein sequence ID" value="CAD0152222.1"/>
    <property type="molecule type" value="Genomic_DNA"/>
</dbReference>
<name>A0A8D6UC07_STRTR</name>
<reference evidence="1 2" key="1">
    <citation type="submission" date="2020-06" db="EMBL/GenBank/DDBJ databases">
        <authorList>
            <person name="Chuat V."/>
        </authorList>
    </citation>
    <scope>NUCLEOTIDE SEQUENCE [LARGE SCALE GENOMIC DNA]</scope>
    <source>
        <strain evidence="1">STH_CIRM_998</strain>
    </source>
</reference>
<organism evidence="1 2">
    <name type="scientific">Streptococcus thermophilus</name>
    <dbReference type="NCBI Taxonomy" id="1308"/>
    <lineage>
        <taxon>Bacteria</taxon>
        <taxon>Bacillati</taxon>
        <taxon>Bacillota</taxon>
        <taxon>Bacilli</taxon>
        <taxon>Lactobacillales</taxon>
        <taxon>Streptococcaceae</taxon>
        <taxon>Streptococcus</taxon>
    </lineage>
</organism>
<dbReference type="Proteomes" id="UP000509791">
    <property type="component" value="Chromosome"/>
</dbReference>
<sequence length="53" mass="6206">MTKNQKFVTLSTIVKDCLGYYPNYTAEQIPLMPRKLSLAVVLQIFFKSFSEFR</sequence>
<dbReference type="AlphaFoldDB" id="A0A8D6UC07"/>
<proteinExistence type="predicted"/>